<organism evidence="1">
    <name type="scientific">Anguilla anguilla</name>
    <name type="common">European freshwater eel</name>
    <name type="synonym">Muraena anguilla</name>
    <dbReference type="NCBI Taxonomy" id="7936"/>
    <lineage>
        <taxon>Eukaryota</taxon>
        <taxon>Metazoa</taxon>
        <taxon>Chordata</taxon>
        <taxon>Craniata</taxon>
        <taxon>Vertebrata</taxon>
        <taxon>Euteleostomi</taxon>
        <taxon>Actinopterygii</taxon>
        <taxon>Neopterygii</taxon>
        <taxon>Teleostei</taxon>
        <taxon>Anguilliformes</taxon>
        <taxon>Anguillidae</taxon>
        <taxon>Anguilla</taxon>
    </lineage>
</organism>
<reference evidence="1" key="2">
    <citation type="journal article" date="2015" name="Fish Shellfish Immunol.">
        <title>Early steps in the European eel (Anguilla anguilla)-Vibrio vulnificus interaction in the gills: Role of the RtxA13 toxin.</title>
        <authorList>
            <person name="Callol A."/>
            <person name="Pajuelo D."/>
            <person name="Ebbesson L."/>
            <person name="Teles M."/>
            <person name="MacKenzie S."/>
            <person name="Amaro C."/>
        </authorList>
    </citation>
    <scope>NUCLEOTIDE SEQUENCE</scope>
</reference>
<protein>
    <submittedName>
        <fullName evidence="1">Uncharacterized protein</fullName>
    </submittedName>
</protein>
<name>A0A0E9WHZ8_ANGAN</name>
<sequence>MPRTLTCHRPSLYMFVCAYRGTHIFLILHLPHCVLIGNAMLLQPCRKIQYFFILEKEEMFTCCEQITA</sequence>
<accession>A0A0E9WHZ8</accession>
<evidence type="ECO:0000313" key="1">
    <source>
        <dbReference type="EMBL" id="JAH89896.1"/>
    </source>
</evidence>
<reference evidence="1" key="1">
    <citation type="submission" date="2014-11" db="EMBL/GenBank/DDBJ databases">
        <authorList>
            <person name="Amaro Gonzalez C."/>
        </authorList>
    </citation>
    <scope>NUCLEOTIDE SEQUENCE</scope>
</reference>
<dbReference type="AlphaFoldDB" id="A0A0E9WHZ8"/>
<proteinExistence type="predicted"/>
<dbReference type="EMBL" id="GBXM01018681">
    <property type="protein sequence ID" value="JAH89896.1"/>
    <property type="molecule type" value="Transcribed_RNA"/>
</dbReference>